<dbReference type="EMBL" id="JANKHO010000001">
    <property type="protein sequence ID" value="KAJ3518181.1"/>
    <property type="molecule type" value="Genomic_DNA"/>
</dbReference>
<keyword evidence="3" id="KW-1185">Reference proteome</keyword>
<evidence type="ECO:0000313" key="2">
    <source>
        <dbReference type="EMBL" id="KAJ3518181.1"/>
    </source>
</evidence>
<gene>
    <name evidence="2" type="ORF">NLJ89_g13</name>
</gene>
<dbReference type="OrthoDB" id="3266087at2759"/>
<protein>
    <submittedName>
        <fullName evidence="2">Uncharacterized protein</fullName>
    </submittedName>
</protein>
<feature type="compositionally biased region" description="Basic and acidic residues" evidence="1">
    <location>
        <begin position="83"/>
        <end position="93"/>
    </location>
</feature>
<accession>A0A9W8TFI6</accession>
<feature type="compositionally biased region" description="Polar residues" evidence="1">
    <location>
        <begin position="1"/>
        <end position="13"/>
    </location>
</feature>
<dbReference type="AlphaFoldDB" id="A0A9W8TFI6"/>
<evidence type="ECO:0000256" key="1">
    <source>
        <dbReference type="SAM" id="MobiDB-lite"/>
    </source>
</evidence>
<name>A0A9W8TFI6_9AGAR</name>
<proteinExistence type="predicted"/>
<organism evidence="2 3">
    <name type="scientific">Agrocybe chaxingu</name>
    <dbReference type="NCBI Taxonomy" id="84603"/>
    <lineage>
        <taxon>Eukaryota</taxon>
        <taxon>Fungi</taxon>
        <taxon>Dikarya</taxon>
        <taxon>Basidiomycota</taxon>
        <taxon>Agaricomycotina</taxon>
        <taxon>Agaricomycetes</taxon>
        <taxon>Agaricomycetidae</taxon>
        <taxon>Agaricales</taxon>
        <taxon>Agaricineae</taxon>
        <taxon>Strophariaceae</taxon>
        <taxon>Agrocybe</taxon>
    </lineage>
</organism>
<feature type="region of interest" description="Disordered" evidence="1">
    <location>
        <begin position="1"/>
        <end position="103"/>
    </location>
</feature>
<feature type="compositionally biased region" description="Low complexity" evidence="1">
    <location>
        <begin position="42"/>
        <end position="53"/>
    </location>
</feature>
<dbReference type="Proteomes" id="UP001148786">
    <property type="component" value="Unassembled WGS sequence"/>
</dbReference>
<reference evidence="2" key="1">
    <citation type="submission" date="2022-07" db="EMBL/GenBank/DDBJ databases">
        <title>Genome Sequence of Agrocybe chaxingu.</title>
        <authorList>
            <person name="Buettner E."/>
        </authorList>
    </citation>
    <scope>NUCLEOTIDE SEQUENCE</scope>
    <source>
        <strain evidence="2">MP-N11</strain>
    </source>
</reference>
<evidence type="ECO:0000313" key="3">
    <source>
        <dbReference type="Proteomes" id="UP001148786"/>
    </source>
</evidence>
<sequence>MPAVGSNQGSSSLLAPPTLAIIGPTPEPSPVSPTRRPHHKSSPTVPTRSSLRPPSTPPVIEKSFSSGSSKRKAEEAGVGGDKTPPKEGKEHKTTFAPDPRSDSSGFWHLLSGTRSVILPSKQTCAIVQWLGQPSCQLTLRIAYECPPPARWQSSQCKKYWVVV</sequence>
<comment type="caution">
    <text evidence="2">The sequence shown here is derived from an EMBL/GenBank/DDBJ whole genome shotgun (WGS) entry which is preliminary data.</text>
</comment>